<gene>
    <name evidence="2" type="ORF">C7M84_024173</name>
</gene>
<accession>A0A423U1S6</accession>
<reference evidence="2 3" key="2">
    <citation type="submission" date="2019-01" db="EMBL/GenBank/DDBJ databases">
        <title>The decoding of complex shrimp genome reveals the adaptation for benthos swimmer, frequently molting mechanism and breeding impact on genome.</title>
        <authorList>
            <person name="Sun Y."/>
            <person name="Gao Y."/>
            <person name="Yu Y."/>
        </authorList>
    </citation>
    <scope>NUCLEOTIDE SEQUENCE [LARGE SCALE GENOMIC DNA]</scope>
    <source>
        <tissue evidence="2">Muscle</tissue>
    </source>
</reference>
<evidence type="ECO:0000313" key="3">
    <source>
        <dbReference type="Proteomes" id="UP000283509"/>
    </source>
</evidence>
<keyword evidence="3" id="KW-1185">Reference proteome</keyword>
<protein>
    <submittedName>
        <fullName evidence="2">Uncharacterized protein</fullName>
    </submittedName>
</protein>
<dbReference type="Proteomes" id="UP000283509">
    <property type="component" value="Unassembled WGS sequence"/>
</dbReference>
<evidence type="ECO:0000256" key="1">
    <source>
        <dbReference type="SAM" id="MobiDB-lite"/>
    </source>
</evidence>
<dbReference type="AlphaFoldDB" id="A0A423U1S6"/>
<proteinExistence type="predicted"/>
<organism evidence="2 3">
    <name type="scientific">Penaeus vannamei</name>
    <name type="common">Whiteleg shrimp</name>
    <name type="synonym">Litopenaeus vannamei</name>
    <dbReference type="NCBI Taxonomy" id="6689"/>
    <lineage>
        <taxon>Eukaryota</taxon>
        <taxon>Metazoa</taxon>
        <taxon>Ecdysozoa</taxon>
        <taxon>Arthropoda</taxon>
        <taxon>Crustacea</taxon>
        <taxon>Multicrustacea</taxon>
        <taxon>Malacostraca</taxon>
        <taxon>Eumalacostraca</taxon>
        <taxon>Eucarida</taxon>
        <taxon>Decapoda</taxon>
        <taxon>Dendrobranchiata</taxon>
        <taxon>Penaeoidea</taxon>
        <taxon>Penaeidae</taxon>
        <taxon>Penaeus</taxon>
    </lineage>
</organism>
<comment type="caution">
    <text evidence="2">The sequence shown here is derived from an EMBL/GenBank/DDBJ whole genome shotgun (WGS) entry which is preliminary data.</text>
</comment>
<feature type="region of interest" description="Disordered" evidence="1">
    <location>
        <begin position="16"/>
        <end position="42"/>
    </location>
</feature>
<dbReference type="EMBL" id="QCYY01000790">
    <property type="protein sequence ID" value="ROT82659.1"/>
    <property type="molecule type" value="Genomic_DNA"/>
</dbReference>
<reference evidence="2 3" key="1">
    <citation type="submission" date="2018-04" db="EMBL/GenBank/DDBJ databases">
        <authorList>
            <person name="Zhang X."/>
            <person name="Yuan J."/>
            <person name="Li F."/>
            <person name="Xiang J."/>
        </authorList>
    </citation>
    <scope>NUCLEOTIDE SEQUENCE [LARGE SCALE GENOMIC DNA]</scope>
    <source>
        <tissue evidence="2">Muscle</tissue>
    </source>
</reference>
<sequence length="485" mass="51869">MPFGFNSRNASPIAVGRLRQRPPFPSPRQPRQESTAGATPLPAPCLARLPAGLGPRLIPSAAGNPLIIDKINFFRACGSPPLLLSSHLSVGKHFLALLALHSSAGSALVLARLAVLSVGCFLLLRRCLSRSNAVAELLVLSDMLGLANLLGFADLLELANLQGLSNLLGLANLLVLNDRHLHGLSNLLGLANLLVLNDRHLHVFLRFEAQPLPLAPELRKQALHQLPQAGVCRPAGACQLTGAFQSAGACQPAGAELGISTPCTSFHKLGFADLLELANLQGLSNLLGLANLLVLNDRHLHVFLRFEAQPLPLAPELRKQALHQLPQARLPGLAGVCACSGLGQLLRQELDEGGLHVARPCHHRLSNQQFARFCNERLFPLLKHQLEVLRAVLIGPLLPLLRLLAVAVLLGVHLELRLEEDLVGGGSAMDDHVLVPVHDHVAVLGQLGRLLHLVGLEGSLLLPPLVILGLPGLGHEGSQLFRRPD</sequence>
<evidence type="ECO:0000313" key="2">
    <source>
        <dbReference type="EMBL" id="ROT82659.1"/>
    </source>
</evidence>
<name>A0A423U1S6_PENVA</name>